<feature type="region of interest" description="Disordered" evidence="7">
    <location>
        <begin position="301"/>
        <end position="324"/>
    </location>
</feature>
<reference evidence="8" key="1">
    <citation type="journal article" date="2014" name="Gen. Comp. Endocrinol.">
        <title>Myotropic effects of FMRFamide containing peptides on the heart of the mosquito Anopheles gambiae.</title>
        <authorList>
            <person name="Hillyer J.F."/>
            <person name="Estevez-Lao T.Y."/>
            <person name="de la Parte L.E."/>
        </authorList>
    </citation>
    <scope>NUCLEOTIDE SEQUENCE</scope>
    <source>
        <strain evidence="8">G3</strain>
    </source>
</reference>
<feature type="compositionally biased region" description="Polar residues" evidence="7">
    <location>
        <begin position="307"/>
        <end position="322"/>
    </location>
</feature>
<evidence type="ECO:0000256" key="1">
    <source>
        <dbReference type="ARBA" id="ARBA00004613"/>
    </source>
</evidence>
<evidence type="ECO:0000256" key="2">
    <source>
        <dbReference type="ARBA" id="ARBA00006356"/>
    </source>
</evidence>
<feature type="compositionally biased region" description="Polar residues" evidence="7">
    <location>
        <begin position="170"/>
        <end position="179"/>
    </location>
</feature>
<comment type="subcellular location">
    <subcellularLocation>
        <location evidence="1">Secreted</location>
    </subcellularLocation>
</comment>
<feature type="region of interest" description="Disordered" evidence="7">
    <location>
        <begin position="1"/>
        <end position="27"/>
    </location>
</feature>
<dbReference type="VEuPathDB" id="VectorBase:AGAP005518"/>
<evidence type="ECO:0000313" key="8">
    <source>
        <dbReference type="EMBL" id="AID16027.1"/>
    </source>
</evidence>
<dbReference type="GO" id="GO:0007218">
    <property type="term" value="P:neuropeptide signaling pathway"/>
    <property type="evidence" value="ECO:0007669"/>
    <property type="project" value="UniProtKB-KW"/>
</dbReference>
<dbReference type="InterPro" id="IPR002544">
    <property type="entry name" value="FMRFamid-related_peptide-like"/>
</dbReference>
<protein>
    <submittedName>
        <fullName evidence="8">FMRFamide variant 2</fullName>
    </submittedName>
</protein>
<dbReference type="EMBL" id="KJ583232">
    <property type="protein sequence ID" value="AID16027.1"/>
    <property type="molecule type" value="mRNA"/>
</dbReference>
<evidence type="ECO:0000256" key="4">
    <source>
        <dbReference type="ARBA" id="ARBA00022737"/>
    </source>
</evidence>
<dbReference type="AlphaFoldDB" id="A0A068CA66"/>
<dbReference type="InterPro" id="IPR051041">
    <property type="entry name" value="FMRFamide-related_np"/>
</dbReference>
<feature type="region of interest" description="Disordered" evidence="7">
    <location>
        <begin position="169"/>
        <end position="192"/>
    </location>
</feature>
<dbReference type="VEuPathDB" id="VectorBase:AGAMI1_008833"/>
<keyword evidence="4" id="KW-0677">Repeat</keyword>
<evidence type="ECO:0000256" key="3">
    <source>
        <dbReference type="ARBA" id="ARBA00022525"/>
    </source>
</evidence>
<dbReference type="GO" id="GO:0005576">
    <property type="term" value="C:extracellular region"/>
    <property type="evidence" value="ECO:0007669"/>
    <property type="project" value="UniProtKB-SubCell"/>
</dbReference>
<proteinExistence type="evidence at transcript level"/>
<accession>A0A068CA66</accession>
<name>A0A068CA66_ANOGA</name>
<keyword evidence="5" id="KW-0027">Amidation</keyword>
<dbReference type="ExpressionAtlas" id="A0A068CA66">
    <property type="expression patterns" value="differential"/>
</dbReference>
<sequence>MCPRAEHSSSNGSSSSSRRRSSRRSTTTTSNSSIMKFYLFLAIVVCESCNYFSHAEYDSLVELAAAGGELNGGHRLALDDSSSELLGEWSPLYPWSAAIKRSAKADIQTRRRSALDKNFMRFGRTDKTVARQTRANLMRFGRPDRNFLRFGRDGPYAAALVREDELSKEYATSTEQLEPQPNVGAAGDEPAAATKRNAGLGASEEMQSTGLSESGEQIKPKQILYIRRDSPKNLMRFGKRRSTGSGYMRFGRAGNLMRFGRASGEPAVALLASAHEFGRAARAGPNLMRFGRAGNLMRFGRSGNGTGSRTVAEEQNATSSPAQLPEALPASLVDLFEKDPDRVLLDALEAAEAEERVPLYIVEK</sequence>
<comment type="similarity">
    <text evidence="2">Belongs to the FARP (FMRFamide related peptide) family.</text>
</comment>
<evidence type="ECO:0000256" key="5">
    <source>
        <dbReference type="ARBA" id="ARBA00022815"/>
    </source>
</evidence>
<keyword evidence="6" id="KW-0527">Neuropeptide</keyword>
<dbReference type="PANTHER" id="PTHR20986:SF22">
    <property type="entry name" value="FMRFAMIDE-RELATED PEPTIDES"/>
    <property type="match status" value="1"/>
</dbReference>
<evidence type="ECO:0000256" key="7">
    <source>
        <dbReference type="SAM" id="MobiDB-lite"/>
    </source>
</evidence>
<evidence type="ECO:0000256" key="6">
    <source>
        <dbReference type="ARBA" id="ARBA00023320"/>
    </source>
</evidence>
<dbReference type="PANTHER" id="PTHR20986">
    <property type="entry name" value="FMRFAMIDE-RELATED PEPTIDES"/>
    <property type="match status" value="1"/>
</dbReference>
<organism evidence="8">
    <name type="scientific">Anopheles gambiae</name>
    <name type="common">African malaria mosquito</name>
    <dbReference type="NCBI Taxonomy" id="7165"/>
    <lineage>
        <taxon>Eukaryota</taxon>
        <taxon>Metazoa</taxon>
        <taxon>Ecdysozoa</taxon>
        <taxon>Arthropoda</taxon>
        <taxon>Hexapoda</taxon>
        <taxon>Insecta</taxon>
        <taxon>Pterygota</taxon>
        <taxon>Neoptera</taxon>
        <taxon>Endopterygota</taxon>
        <taxon>Diptera</taxon>
        <taxon>Nematocera</taxon>
        <taxon>Culicoidea</taxon>
        <taxon>Culicidae</taxon>
        <taxon>Anophelinae</taxon>
        <taxon>Anopheles</taxon>
    </lineage>
</organism>
<keyword evidence="3" id="KW-0964">Secreted</keyword>
<dbReference type="Pfam" id="PF01581">
    <property type="entry name" value="FARP"/>
    <property type="match status" value="5"/>
</dbReference>